<dbReference type="InterPro" id="IPR050515">
    <property type="entry name" value="Beta-lactam/transpept"/>
</dbReference>
<dbReference type="EMBL" id="JABFOR010000002">
    <property type="protein sequence ID" value="NOJ69358.1"/>
    <property type="molecule type" value="Genomic_DNA"/>
</dbReference>
<dbReference type="AlphaFoldDB" id="A0AAP6ZY44"/>
<comment type="subcellular location">
    <subcellularLocation>
        <location evidence="2">Cell membrane</location>
    </subcellularLocation>
    <subcellularLocation>
        <location evidence="1">Membrane</location>
        <topology evidence="1">Single-pass membrane protein</topology>
    </subcellularLocation>
</comment>
<evidence type="ECO:0000256" key="10">
    <source>
        <dbReference type="ARBA" id="ARBA00023316"/>
    </source>
</evidence>
<evidence type="ECO:0000256" key="3">
    <source>
        <dbReference type="ARBA" id="ARBA00007171"/>
    </source>
</evidence>
<evidence type="ECO:0000256" key="9">
    <source>
        <dbReference type="ARBA" id="ARBA00023136"/>
    </source>
</evidence>
<keyword evidence="9 11" id="KW-0472">Membrane</keyword>
<dbReference type="GO" id="GO:0071972">
    <property type="term" value="F:peptidoglycan L,D-transpeptidase activity"/>
    <property type="evidence" value="ECO:0007669"/>
    <property type="project" value="TreeGrafter"/>
</dbReference>
<name>A0AAP6ZY44_PAEAL</name>
<evidence type="ECO:0000256" key="1">
    <source>
        <dbReference type="ARBA" id="ARBA00004167"/>
    </source>
</evidence>
<dbReference type="Proteomes" id="UP000552038">
    <property type="component" value="Unassembled WGS sequence"/>
</dbReference>
<keyword evidence="7" id="KW-0573">Peptidoglycan synthesis</keyword>
<evidence type="ECO:0000256" key="2">
    <source>
        <dbReference type="ARBA" id="ARBA00004236"/>
    </source>
</evidence>
<proteinExistence type="inferred from homology"/>
<accession>A0AAP6ZY44</accession>
<dbReference type="InterPro" id="IPR036138">
    <property type="entry name" value="PBP_dimer_sf"/>
</dbReference>
<dbReference type="GO" id="GO:0008658">
    <property type="term" value="F:penicillin binding"/>
    <property type="evidence" value="ECO:0007669"/>
    <property type="project" value="InterPro"/>
</dbReference>
<dbReference type="PANTHER" id="PTHR30627:SF2">
    <property type="entry name" value="PEPTIDOGLYCAN D,D-TRANSPEPTIDASE MRDA"/>
    <property type="match status" value="1"/>
</dbReference>
<dbReference type="InterPro" id="IPR001460">
    <property type="entry name" value="PCN-bd_Tpept"/>
</dbReference>
<dbReference type="InterPro" id="IPR012338">
    <property type="entry name" value="Beta-lactam/transpept-like"/>
</dbReference>
<keyword evidence="5 11" id="KW-0812">Transmembrane</keyword>
<keyword evidence="8 11" id="KW-1133">Transmembrane helix</keyword>
<evidence type="ECO:0000313" key="15">
    <source>
        <dbReference type="Proteomes" id="UP000552038"/>
    </source>
</evidence>
<evidence type="ECO:0000256" key="6">
    <source>
        <dbReference type="ARBA" id="ARBA00022960"/>
    </source>
</evidence>
<dbReference type="Pfam" id="PF00905">
    <property type="entry name" value="Transpeptidase"/>
    <property type="match status" value="1"/>
</dbReference>
<dbReference type="GO" id="GO:0005886">
    <property type="term" value="C:plasma membrane"/>
    <property type="evidence" value="ECO:0007669"/>
    <property type="project" value="UniProtKB-SubCell"/>
</dbReference>
<protein>
    <submittedName>
        <fullName evidence="14">Penicillin-binding protein 2</fullName>
    </submittedName>
</protein>
<evidence type="ECO:0000259" key="13">
    <source>
        <dbReference type="Pfam" id="PF03717"/>
    </source>
</evidence>
<dbReference type="Pfam" id="PF03717">
    <property type="entry name" value="PBP_dimer"/>
    <property type="match status" value="1"/>
</dbReference>
<dbReference type="Gene3D" id="3.40.710.10">
    <property type="entry name" value="DD-peptidase/beta-lactamase superfamily"/>
    <property type="match status" value="1"/>
</dbReference>
<gene>
    <name evidence="14" type="ORF">HMI46_02140</name>
</gene>
<dbReference type="GO" id="GO:0071555">
    <property type="term" value="P:cell wall organization"/>
    <property type="evidence" value="ECO:0007669"/>
    <property type="project" value="UniProtKB-KW"/>
</dbReference>
<evidence type="ECO:0000259" key="12">
    <source>
        <dbReference type="Pfam" id="PF00905"/>
    </source>
</evidence>
<evidence type="ECO:0000256" key="11">
    <source>
        <dbReference type="SAM" id="Phobius"/>
    </source>
</evidence>
<keyword evidence="10" id="KW-0961">Cell wall biogenesis/degradation</keyword>
<feature type="domain" description="Penicillin-binding protein dimerisation" evidence="13">
    <location>
        <begin position="68"/>
        <end position="266"/>
    </location>
</feature>
<comment type="caution">
    <text evidence="14">The sequence shown here is derived from an EMBL/GenBank/DDBJ whole genome shotgun (WGS) entry which is preliminary data.</text>
</comment>
<sequence>MLNLSNETHPNKQKSENERKFSVRLTGFFFLTFALFAILIIRLALLQFVDGPALKQKETSLGYRTTAIAPIRGTIYDAGNHKIAYSTSRQSLYFNVNKNYKKKENIAEAKELAEKLVERFKSNTKTGEEKQSVEDIVKRMDLNAYVNPVHVPRLIKTDLSPKDIAYFLEHKSEYKDLEIREDSVRNYDQDTVAVQTIGYLKKFRGVRESYDYYKEIYENRNSRLEELKYLDYEDVGVDGLEFMFQEELRGKNGLKKFPVNVTGRIMGPMELTKPERGNNLHLTIHKSIQMKTEDAIMNTLQKIRNSSNSVERAPNARTGYAVAMEVKTGNIVAMASMPDYDSNVWKNGSISVEDYEKNKSFMNNGTIKAAYGPYEEKEMNKHPNSIVYLGSTIKPLSVLIGLKEKLFSVYDDYPDIGYAEIGLEKRKIRNANNKSHGRIDAAKALEFSSNAFMIDLIGKRLYSRTDVNGLKTWDKYMEMFGLGVKTGSGLPGEIAGLKDYMSEAVRASAQSALAYASFGQQGKYTTLQLAQYAATLASHGKRMKPQFVSKITDPDGKVVKEFKPEMLNEAKFDKAYWDLIELGMSRVKVQGFEGFNYDYYRKTGTSEQEVAKGIRVENGVFIAYAPAQNPTLAVAVVVPEGNYGAYSAAPIARAIFDAYDEVVGLTGTPRKTSTNQQVK</sequence>
<dbReference type="Gene3D" id="3.90.1310.10">
    <property type="entry name" value="Penicillin-binding protein 2a (Domain 2)"/>
    <property type="match status" value="1"/>
</dbReference>
<evidence type="ECO:0000256" key="5">
    <source>
        <dbReference type="ARBA" id="ARBA00022692"/>
    </source>
</evidence>
<dbReference type="GO" id="GO:0008360">
    <property type="term" value="P:regulation of cell shape"/>
    <property type="evidence" value="ECO:0007669"/>
    <property type="project" value="UniProtKB-KW"/>
</dbReference>
<feature type="transmembrane region" description="Helical" evidence="11">
    <location>
        <begin position="21"/>
        <end position="45"/>
    </location>
</feature>
<organism evidence="14 15">
    <name type="scientific">Paenibacillus alvei</name>
    <name type="common">Bacillus alvei</name>
    <dbReference type="NCBI Taxonomy" id="44250"/>
    <lineage>
        <taxon>Bacteria</taxon>
        <taxon>Bacillati</taxon>
        <taxon>Bacillota</taxon>
        <taxon>Bacilli</taxon>
        <taxon>Bacillales</taxon>
        <taxon>Paenibacillaceae</taxon>
        <taxon>Paenibacillus</taxon>
    </lineage>
</organism>
<evidence type="ECO:0000313" key="14">
    <source>
        <dbReference type="EMBL" id="NOJ69358.1"/>
    </source>
</evidence>
<evidence type="ECO:0000256" key="4">
    <source>
        <dbReference type="ARBA" id="ARBA00022475"/>
    </source>
</evidence>
<feature type="domain" description="Penicillin-binding protein transpeptidase" evidence="12">
    <location>
        <begin position="319"/>
        <end position="656"/>
    </location>
</feature>
<evidence type="ECO:0000256" key="7">
    <source>
        <dbReference type="ARBA" id="ARBA00022984"/>
    </source>
</evidence>
<comment type="similarity">
    <text evidence="3">Belongs to the transpeptidase family.</text>
</comment>
<dbReference type="PANTHER" id="PTHR30627">
    <property type="entry name" value="PEPTIDOGLYCAN D,D-TRANSPEPTIDASE"/>
    <property type="match status" value="1"/>
</dbReference>
<dbReference type="SUPFAM" id="SSF56519">
    <property type="entry name" value="Penicillin binding protein dimerisation domain"/>
    <property type="match status" value="1"/>
</dbReference>
<reference evidence="14 15" key="1">
    <citation type="submission" date="2020-05" db="EMBL/GenBank/DDBJ databases">
        <title>Whole genome sequencing and identification of novel metabolites from Paenibacillus alvei strain JR949.</title>
        <authorList>
            <person name="Rajendhran J."/>
            <person name="Sree Pranav P."/>
            <person name="Mahalakshmi B."/>
            <person name="Karthikeyan R."/>
        </authorList>
    </citation>
    <scope>NUCLEOTIDE SEQUENCE [LARGE SCALE GENOMIC DNA]</scope>
    <source>
        <strain evidence="14 15">JR949</strain>
    </source>
</reference>
<keyword evidence="6" id="KW-0133">Cell shape</keyword>
<dbReference type="InterPro" id="IPR005311">
    <property type="entry name" value="PBP_dimer"/>
</dbReference>
<dbReference type="SUPFAM" id="SSF56601">
    <property type="entry name" value="beta-lactamase/transpeptidase-like"/>
    <property type="match status" value="1"/>
</dbReference>
<evidence type="ECO:0000256" key="8">
    <source>
        <dbReference type="ARBA" id="ARBA00022989"/>
    </source>
</evidence>
<dbReference type="GO" id="GO:0009252">
    <property type="term" value="P:peptidoglycan biosynthetic process"/>
    <property type="evidence" value="ECO:0007669"/>
    <property type="project" value="UniProtKB-KW"/>
</dbReference>
<keyword evidence="4" id="KW-1003">Cell membrane</keyword>